<keyword evidence="4" id="KW-1185">Reference proteome</keyword>
<feature type="region of interest" description="Disordered" evidence="1">
    <location>
        <begin position="1"/>
        <end position="23"/>
    </location>
</feature>
<evidence type="ECO:0000313" key="4">
    <source>
        <dbReference type="Proteomes" id="UP000002534"/>
    </source>
</evidence>
<proteinExistence type="predicted"/>
<sequence>MSRTKKKQQTVSAPRPENQAFRLRPGVSGNPGILLVHGFTASPWEMRPLGNLLYQAGYSVAAVRLPGHGTTPEDLCRRRYEEWLAETCRTYNLLKQETGKVHSIGISTGALVLLALAAEQNLDSLVLLSPFLSMMHRLAPFTGILRHVRTYQSRPLPEHLTDFYYDRRPINGVYQICRLIRHVRAALPQITTPTLAINALGDRTVKAHSGYELFLRLGSPDKEYHMFGPQTGHGLATPDHPSWQPMLDLIQRFLTRADQDLSCPEPTAP</sequence>
<gene>
    <name evidence="3" type="ordered locus">Pcar_0758</name>
</gene>
<dbReference type="OrthoDB" id="9786110at2"/>
<evidence type="ECO:0000313" key="3">
    <source>
        <dbReference type="EMBL" id="ABA88017.1"/>
    </source>
</evidence>
<dbReference type="SUPFAM" id="SSF53474">
    <property type="entry name" value="alpha/beta-Hydrolases"/>
    <property type="match status" value="1"/>
</dbReference>
<dbReference type="InterPro" id="IPR000073">
    <property type="entry name" value="AB_hydrolase_1"/>
</dbReference>
<dbReference type="STRING" id="338963.Pcar_0758"/>
<dbReference type="KEGG" id="pca:Pcar_0758"/>
<dbReference type="AlphaFoldDB" id="Q3A6J0"/>
<feature type="domain" description="AB hydrolase-1" evidence="2">
    <location>
        <begin position="33"/>
        <end position="233"/>
    </location>
</feature>
<dbReference type="Gene3D" id="3.40.50.1820">
    <property type="entry name" value="alpha/beta hydrolase"/>
    <property type="match status" value="1"/>
</dbReference>
<dbReference type="EMBL" id="CP000142">
    <property type="protein sequence ID" value="ABA88017.1"/>
    <property type="molecule type" value="Genomic_DNA"/>
</dbReference>
<reference evidence="4" key="1">
    <citation type="submission" date="2005-10" db="EMBL/GenBank/DDBJ databases">
        <title>Complete sequence of Pelobacter carbinolicus DSM 2380.</title>
        <authorList>
            <person name="Copeland A."/>
            <person name="Lucas S."/>
            <person name="Lapidus A."/>
            <person name="Barry K."/>
            <person name="Detter J.C."/>
            <person name="Glavina T."/>
            <person name="Hammon N."/>
            <person name="Israni S."/>
            <person name="Pitluck S."/>
            <person name="Chertkov O."/>
            <person name="Schmutz J."/>
            <person name="Larimer F."/>
            <person name="Land M."/>
            <person name="Kyrpides N."/>
            <person name="Ivanova N."/>
            <person name="Richardson P."/>
        </authorList>
    </citation>
    <scope>NUCLEOTIDE SEQUENCE [LARGE SCALE GENOMIC DNA]</scope>
    <source>
        <strain evidence="4">DSM 2380 / NBRC 103641 / GraBd1</strain>
    </source>
</reference>
<name>Q3A6J0_SYNC1</name>
<evidence type="ECO:0000256" key="1">
    <source>
        <dbReference type="SAM" id="MobiDB-lite"/>
    </source>
</evidence>
<dbReference type="RefSeq" id="WP_011340461.1">
    <property type="nucleotide sequence ID" value="NC_007498.2"/>
</dbReference>
<reference evidence="3 4" key="2">
    <citation type="journal article" date="2012" name="BMC Genomics">
        <title>The genome of Pelobacter carbinolicus reveals surprising metabolic capabilities and physiological features.</title>
        <authorList>
            <person name="Aklujkar M."/>
            <person name="Haveman S.A."/>
            <person name="Didonato R.Jr."/>
            <person name="Chertkov O."/>
            <person name="Han C.S."/>
            <person name="Land M.L."/>
            <person name="Brown P."/>
            <person name="Lovley D.R."/>
        </authorList>
    </citation>
    <scope>NUCLEOTIDE SEQUENCE [LARGE SCALE GENOMIC DNA]</scope>
    <source>
        <strain evidence="4">DSM 2380 / NBRC 103641 / GraBd1</strain>
    </source>
</reference>
<dbReference type="Pfam" id="PF12697">
    <property type="entry name" value="Abhydrolase_6"/>
    <property type="match status" value="1"/>
</dbReference>
<dbReference type="InterPro" id="IPR029058">
    <property type="entry name" value="AB_hydrolase_fold"/>
</dbReference>
<dbReference type="Proteomes" id="UP000002534">
    <property type="component" value="Chromosome"/>
</dbReference>
<evidence type="ECO:0000259" key="2">
    <source>
        <dbReference type="Pfam" id="PF12697"/>
    </source>
</evidence>
<dbReference type="PANTHER" id="PTHR43689:SF8">
    <property type="entry name" value="ALPHA_BETA-HYDROLASES SUPERFAMILY PROTEIN"/>
    <property type="match status" value="1"/>
</dbReference>
<dbReference type="HOGENOM" id="CLU_076594_0_0_7"/>
<accession>Q3A6J0</accession>
<organism evidence="3 4">
    <name type="scientific">Syntrophotalea carbinolica (strain DSM 2380 / NBRC 103641 / GraBd1)</name>
    <name type="common">Pelobacter carbinolicus</name>
    <dbReference type="NCBI Taxonomy" id="338963"/>
    <lineage>
        <taxon>Bacteria</taxon>
        <taxon>Pseudomonadati</taxon>
        <taxon>Thermodesulfobacteriota</taxon>
        <taxon>Desulfuromonadia</taxon>
        <taxon>Desulfuromonadales</taxon>
        <taxon>Syntrophotaleaceae</taxon>
        <taxon>Syntrophotalea</taxon>
    </lineage>
</organism>
<protein>
    <submittedName>
        <fullName evidence="3">Esterase/lipase</fullName>
    </submittedName>
</protein>
<dbReference type="PANTHER" id="PTHR43689">
    <property type="entry name" value="HYDROLASE"/>
    <property type="match status" value="1"/>
</dbReference>
<dbReference type="eggNOG" id="COG1647">
    <property type="taxonomic scope" value="Bacteria"/>
</dbReference>